<organism evidence="3 4">
    <name type="scientific">Parthenolecanium corni</name>
    <dbReference type="NCBI Taxonomy" id="536013"/>
    <lineage>
        <taxon>Eukaryota</taxon>
        <taxon>Metazoa</taxon>
        <taxon>Ecdysozoa</taxon>
        <taxon>Arthropoda</taxon>
        <taxon>Hexapoda</taxon>
        <taxon>Insecta</taxon>
        <taxon>Pterygota</taxon>
        <taxon>Neoptera</taxon>
        <taxon>Paraneoptera</taxon>
        <taxon>Hemiptera</taxon>
        <taxon>Sternorrhyncha</taxon>
        <taxon>Coccoidea</taxon>
        <taxon>Coccidae</taxon>
        <taxon>Parthenolecanium</taxon>
    </lineage>
</organism>
<dbReference type="Pfam" id="PF01585">
    <property type="entry name" value="G-patch"/>
    <property type="match status" value="1"/>
</dbReference>
<dbReference type="PROSITE" id="PS50174">
    <property type="entry name" value="G_PATCH"/>
    <property type="match status" value="1"/>
</dbReference>
<dbReference type="AlphaFoldDB" id="A0AAN9TLW7"/>
<keyword evidence="4" id="KW-1185">Reference proteome</keyword>
<evidence type="ECO:0000256" key="1">
    <source>
        <dbReference type="SAM" id="MobiDB-lite"/>
    </source>
</evidence>
<feature type="region of interest" description="Disordered" evidence="1">
    <location>
        <begin position="340"/>
        <end position="408"/>
    </location>
</feature>
<reference evidence="3 4" key="1">
    <citation type="submission" date="2024-03" db="EMBL/GenBank/DDBJ databases">
        <title>Adaptation during the transition from Ophiocordyceps entomopathogen to insect associate is accompanied by gene loss and intensified selection.</title>
        <authorList>
            <person name="Ward C.M."/>
            <person name="Onetto C.A."/>
            <person name="Borneman A.R."/>
        </authorList>
    </citation>
    <scope>NUCLEOTIDE SEQUENCE [LARGE SCALE GENOMIC DNA]</scope>
    <source>
        <strain evidence="3">AWRI1</strain>
        <tissue evidence="3">Single Adult Female</tissue>
    </source>
</reference>
<gene>
    <name evidence="3" type="ORF">V9T40_009010</name>
</gene>
<comment type="caution">
    <text evidence="3">The sequence shown here is derived from an EMBL/GenBank/DDBJ whole genome shotgun (WGS) entry which is preliminary data.</text>
</comment>
<feature type="region of interest" description="Disordered" evidence="1">
    <location>
        <begin position="267"/>
        <end position="317"/>
    </location>
</feature>
<feature type="compositionally biased region" description="Polar residues" evidence="1">
    <location>
        <begin position="359"/>
        <end position="370"/>
    </location>
</feature>
<accession>A0AAN9TLW7</accession>
<dbReference type="PANTHER" id="PTHR23149:SF27">
    <property type="entry name" value="PIN2_TERF1-INTERACTING TELOMERASE INHIBITOR 1"/>
    <property type="match status" value="1"/>
</dbReference>
<proteinExistence type="predicted"/>
<dbReference type="EMBL" id="JBBCAQ010000010">
    <property type="protein sequence ID" value="KAK7601569.1"/>
    <property type="molecule type" value="Genomic_DNA"/>
</dbReference>
<dbReference type="InterPro" id="IPR000467">
    <property type="entry name" value="G_patch_dom"/>
</dbReference>
<feature type="compositionally biased region" description="Basic and acidic residues" evidence="1">
    <location>
        <begin position="385"/>
        <end position="399"/>
    </location>
</feature>
<evidence type="ECO:0000259" key="2">
    <source>
        <dbReference type="PROSITE" id="PS50174"/>
    </source>
</evidence>
<feature type="region of interest" description="Disordered" evidence="1">
    <location>
        <begin position="457"/>
        <end position="487"/>
    </location>
</feature>
<sequence length="673" mass="76287">MSGSRKSSKKAAQTFNPRAENSWSKDDSKFGQKMLEKMGWKKGEGLGRNGQGLKENIKIRWKLDSKGLGFAIKEDEWVAVEEDFSKLLSNLTKDYAGKKTTKLSLESTSLSSRSRVHYHKFIRGKDLSKYSKKDLSGILGRETGANDECANDSPGEYKMDNSSAERINFSFNSSDHLHANKNCDEILDGNLDSRNDTQSSEMNFSPTSQSRNSDFLIQKKRKNKSKTEDPENELPNTSTEINDSSFKKKVKKRKLSSSDQLCLDNNSEKNCDIYSNSPNDTENVETNERPAKKLRDSDLSTRRSKTKNLHKVGEKKSSCRELKLNSVTSINNVDTDINIPLEINDSSPKKKVNKRRINSELSSEAKNTGTDETDASELQNLDLPLEEKSEESSKTENPHKSRRRKSSDIKFKLDSTSIRDIESDESISIKIDDSCEEKAKNKKSKFTINLNKTSFIDEGERNGKSTDSDPEIVNSAPIKKRKKKSVVDSSSNSVVDINCDEIQSPPQMKQQNTLSHEQCPSLKEKVQKNKVVDDFSDFMQKVAEFNASTDPKAIIEKFEKNKEALLQRYRQNYLRKYLESAQENDSRIYCDLNGDELDCVDVRDEQGNCEGTEVFRETNASKPLRRERHLTKAERIVIKARLLKAIQKKSITHSFTGSNLNSIAGYGNRTKLT</sequence>
<dbReference type="GO" id="GO:0003676">
    <property type="term" value="F:nucleic acid binding"/>
    <property type="evidence" value="ECO:0007669"/>
    <property type="project" value="InterPro"/>
</dbReference>
<evidence type="ECO:0000313" key="3">
    <source>
        <dbReference type="EMBL" id="KAK7601569.1"/>
    </source>
</evidence>
<feature type="region of interest" description="Disordered" evidence="1">
    <location>
        <begin position="1"/>
        <end position="27"/>
    </location>
</feature>
<dbReference type="Proteomes" id="UP001367676">
    <property type="component" value="Unassembled WGS sequence"/>
</dbReference>
<feature type="domain" description="G-patch" evidence="2">
    <location>
        <begin position="27"/>
        <end position="73"/>
    </location>
</feature>
<feature type="compositionally biased region" description="Polar residues" evidence="1">
    <location>
        <begin position="234"/>
        <end position="243"/>
    </location>
</feature>
<protein>
    <recommendedName>
        <fullName evidence="2">G-patch domain-containing protein</fullName>
    </recommendedName>
</protein>
<dbReference type="SMART" id="SM00443">
    <property type="entry name" value="G_patch"/>
    <property type="match status" value="1"/>
</dbReference>
<feature type="region of interest" description="Disordered" evidence="1">
    <location>
        <begin position="141"/>
        <end position="160"/>
    </location>
</feature>
<dbReference type="PANTHER" id="PTHR23149">
    <property type="entry name" value="G PATCH DOMAIN CONTAINING PROTEIN"/>
    <property type="match status" value="1"/>
</dbReference>
<feature type="compositionally biased region" description="Basic and acidic residues" evidence="1">
    <location>
        <begin position="458"/>
        <end position="467"/>
    </location>
</feature>
<feature type="compositionally biased region" description="Polar residues" evidence="1">
    <location>
        <begin position="196"/>
        <end position="215"/>
    </location>
</feature>
<dbReference type="InterPro" id="IPR050656">
    <property type="entry name" value="PINX1"/>
</dbReference>
<feature type="compositionally biased region" description="Polar residues" evidence="1">
    <location>
        <begin position="1"/>
        <end position="22"/>
    </location>
</feature>
<evidence type="ECO:0000313" key="4">
    <source>
        <dbReference type="Proteomes" id="UP001367676"/>
    </source>
</evidence>
<feature type="compositionally biased region" description="Basic and acidic residues" evidence="1">
    <location>
        <begin position="286"/>
        <end position="301"/>
    </location>
</feature>
<name>A0AAN9TLW7_9HEMI</name>
<dbReference type="GO" id="GO:0005730">
    <property type="term" value="C:nucleolus"/>
    <property type="evidence" value="ECO:0007669"/>
    <property type="project" value="TreeGrafter"/>
</dbReference>
<dbReference type="GO" id="GO:0010521">
    <property type="term" value="F:telomerase inhibitor activity"/>
    <property type="evidence" value="ECO:0007669"/>
    <property type="project" value="TreeGrafter"/>
</dbReference>
<feature type="region of interest" description="Disordered" evidence="1">
    <location>
        <begin position="188"/>
        <end position="250"/>
    </location>
</feature>